<dbReference type="Pfam" id="PF02894">
    <property type="entry name" value="GFO_IDH_MocA_C"/>
    <property type="match status" value="1"/>
</dbReference>
<dbReference type="AlphaFoldDB" id="A0A7X0W6G3"/>
<evidence type="ECO:0000313" key="5">
    <source>
        <dbReference type="Proteomes" id="UP000522007"/>
    </source>
</evidence>
<dbReference type="Pfam" id="PF01408">
    <property type="entry name" value="GFO_IDH_MocA"/>
    <property type="match status" value="1"/>
</dbReference>
<feature type="domain" description="Gfo/Idh/MocA-like oxidoreductase N-terminal" evidence="2">
    <location>
        <begin position="4"/>
        <end position="121"/>
    </location>
</feature>
<evidence type="ECO:0000259" key="2">
    <source>
        <dbReference type="Pfam" id="PF01408"/>
    </source>
</evidence>
<dbReference type="InterPro" id="IPR036291">
    <property type="entry name" value="NAD(P)-bd_dom_sf"/>
</dbReference>
<dbReference type="GO" id="GO:0000166">
    <property type="term" value="F:nucleotide binding"/>
    <property type="evidence" value="ECO:0007669"/>
    <property type="project" value="InterPro"/>
</dbReference>
<gene>
    <name evidence="4" type="ORF">HB853_04660</name>
</gene>
<dbReference type="Proteomes" id="UP000522007">
    <property type="component" value="Unassembled WGS sequence"/>
</dbReference>
<dbReference type="InterPro" id="IPR004104">
    <property type="entry name" value="Gfo/Idh/MocA-like_OxRdtase_C"/>
</dbReference>
<dbReference type="PANTHER" id="PTHR43708:SF7">
    <property type="entry name" value="OXIDOREDUCTASE"/>
    <property type="match status" value="1"/>
</dbReference>
<dbReference type="InterPro" id="IPR051317">
    <property type="entry name" value="Gfo/Idh/MocA_oxidoreduct"/>
</dbReference>
<dbReference type="SUPFAM" id="SSF55347">
    <property type="entry name" value="Glyceraldehyde-3-phosphate dehydrogenase-like, C-terminal domain"/>
    <property type="match status" value="1"/>
</dbReference>
<reference evidence="4 5" key="1">
    <citation type="submission" date="2020-03" db="EMBL/GenBank/DDBJ databases">
        <title>Soil Listeria distribution.</title>
        <authorList>
            <person name="Liao J."/>
            <person name="Wiedmann M."/>
        </authorList>
    </citation>
    <scope>NUCLEOTIDE SEQUENCE [LARGE SCALE GENOMIC DNA]</scope>
    <source>
        <strain evidence="4 5">FSL L7-1829</strain>
    </source>
</reference>
<dbReference type="EMBL" id="JAAROP010000002">
    <property type="protein sequence ID" value="MBC1322229.1"/>
    <property type="molecule type" value="Genomic_DNA"/>
</dbReference>
<dbReference type="PANTHER" id="PTHR43708">
    <property type="entry name" value="CONSERVED EXPRESSED OXIDOREDUCTASE (EUROFUNG)"/>
    <property type="match status" value="1"/>
</dbReference>
<sequence length="337" mass="38646">MSLKLAIIGFGKSANRYHLPYLLKQKNFEVKYIFDLKSNLDLERQYADYSINFVKDIETILADKEVTVVTLCTPPSTHYELGKRFLESGKNVVIEKPFCENITDAIELQTIAKKKNLLVQPYQNRRFDSDYLTLKKVLDLDYLGDLIEIESQFNYYRPDSAVKTGGQIDGAFYGMGVHLIDQMVALFGEPERVDYDLRAVQNKESQTEDFFDIHLFYDPLKIRIKSSPLTAMEVPRFVVHGTNGSYIKMGPDQQENDLKAGLKPGDRYFGEDTPDCFGQLKYLNASGEWILKSVQSEQGSYGFFYDSLHQALEYNQPKLVSDEEAKAVLQILQNGYH</sequence>
<feature type="domain" description="Gfo/Idh/MocA-like oxidoreductase C-terminal" evidence="3">
    <location>
        <begin position="135"/>
        <end position="336"/>
    </location>
</feature>
<dbReference type="Gene3D" id="3.30.360.10">
    <property type="entry name" value="Dihydrodipicolinate Reductase, domain 2"/>
    <property type="match status" value="1"/>
</dbReference>
<evidence type="ECO:0000259" key="3">
    <source>
        <dbReference type="Pfam" id="PF02894"/>
    </source>
</evidence>
<dbReference type="InterPro" id="IPR000683">
    <property type="entry name" value="Gfo/Idh/MocA-like_OxRdtase_N"/>
</dbReference>
<protein>
    <submittedName>
        <fullName evidence="4">Gfo/Idh/MocA family oxidoreductase</fullName>
    </submittedName>
</protein>
<organism evidence="4 5">
    <name type="scientific">Listeria welshimeri</name>
    <dbReference type="NCBI Taxonomy" id="1643"/>
    <lineage>
        <taxon>Bacteria</taxon>
        <taxon>Bacillati</taxon>
        <taxon>Bacillota</taxon>
        <taxon>Bacilli</taxon>
        <taxon>Bacillales</taxon>
        <taxon>Listeriaceae</taxon>
        <taxon>Listeria</taxon>
    </lineage>
</organism>
<comment type="caution">
    <text evidence="4">The sequence shown here is derived from an EMBL/GenBank/DDBJ whole genome shotgun (WGS) entry which is preliminary data.</text>
</comment>
<comment type="similarity">
    <text evidence="1">Belongs to the Gfo/Idh/MocA family.</text>
</comment>
<evidence type="ECO:0000256" key="1">
    <source>
        <dbReference type="ARBA" id="ARBA00010928"/>
    </source>
</evidence>
<evidence type="ECO:0000313" key="4">
    <source>
        <dbReference type="EMBL" id="MBC1322229.1"/>
    </source>
</evidence>
<accession>A0A7X0W6G3</accession>
<proteinExistence type="inferred from homology"/>
<dbReference type="SUPFAM" id="SSF51735">
    <property type="entry name" value="NAD(P)-binding Rossmann-fold domains"/>
    <property type="match status" value="1"/>
</dbReference>
<dbReference type="Gene3D" id="3.40.50.720">
    <property type="entry name" value="NAD(P)-binding Rossmann-like Domain"/>
    <property type="match status" value="1"/>
</dbReference>
<name>A0A7X0W6G3_LISWE</name>